<evidence type="ECO:0000256" key="14">
    <source>
        <dbReference type="PIRSR" id="PIRSR000094-3"/>
    </source>
</evidence>
<organism evidence="15">
    <name type="scientific">Candidatus Tisiphia endosymbiont of Sergentomyia squamirostris</name>
    <dbReference type="NCBI Taxonomy" id="3113639"/>
    <lineage>
        <taxon>Bacteria</taxon>
        <taxon>Pseudomonadati</taxon>
        <taxon>Pseudomonadota</taxon>
        <taxon>Alphaproteobacteria</taxon>
        <taxon>Rickettsiales</taxon>
        <taxon>Rickettsiaceae</taxon>
        <taxon>Rickettsieae</taxon>
        <taxon>Candidatus Tisiphia</taxon>
    </lineage>
</organism>
<dbReference type="FunFam" id="3.40.50.720:FF:000054">
    <property type="entry name" value="Enoyl-[acyl-carrier-protein] reductase [NADH]"/>
    <property type="match status" value="1"/>
</dbReference>
<sequence>MQMVGLLDGKKGLITGVANNLSISWAIAQIAKEHGANLALTYQGEVLEKRVIPLAEEIKCDFVVPCDVTDEESLDNLFKIIEQKWGKLDFLVHSIGFSDRNELKGRYIDTSLSNFLNTMNISCYSLIALAKRAEPLMKDGGSILTLTYYGSQKVVPNYNVMGPAKAALESSVKYLATDMGSNNIRVNAISAGPIKTLASSGINDFKTMLALHEAASPLRRNTSQRDVAGAALYLLSNLAEGVTGEIHYVDCGYNTTVGMGKGSSNCH</sequence>
<evidence type="ECO:0000256" key="5">
    <source>
        <dbReference type="ARBA" id="ARBA00022832"/>
    </source>
</evidence>
<evidence type="ECO:0000256" key="2">
    <source>
        <dbReference type="ARBA" id="ARBA00009233"/>
    </source>
</evidence>
<dbReference type="GO" id="GO:0006633">
    <property type="term" value="P:fatty acid biosynthetic process"/>
    <property type="evidence" value="ECO:0007669"/>
    <property type="project" value="UniProtKB-KW"/>
</dbReference>
<dbReference type="PANTHER" id="PTHR43159:SF2">
    <property type="entry name" value="ENOYL-[ACYL-CARRIER-PROTEIN] REDUCTASE [NADH], CHLOROPLASTIC"/>
    <property type="match status" value="1"/>
</dbReference>
<dbReference type="Gene3D" id="1.10.8.400">
    <property type="entry name" value="Enoyl acyl carrier protein reductase"/>
    <property type="match status" value="1"/>
</dbReference>
<dbReference type="InterPro" id="IPR002347">
    <property type="entry name" value="SDR_fam"/>
</dbReference>
<evidence type="ECO:0000256" key="8">
    <source>
        <dbReference type="ARBA" id="ARBA00023098"/>
    </source>
</evidence>
<keyword evidence="5" id="KW-0276">Fatty acid metabolism</keyword>
<feature type="active site" description="Proton acceptor" evidence="13">
    <location>
        <position position="158"/>
    </location>
</feature>
<evidence type="ECO:0000256" key="4">
    <source>
        <dbReference type="ARBA" id="ARBA00022516"/>
    </source>
</evidence>
<dbReference type="EMBL" id="AP029170">
    <property type="protein sequence ID" value="BFD46120.1"/>
    <property type="molecule type" value="Genomic_DNA"/>
</dbReference>
<evidence type="ECO:0000256" key="9">
    <source>
        <dbReference type="ARBA" id="ARBA00023160"/>
    </source>
</evidence>
<dbReference type="InterPro" id="IPR014358">
    <property type="entry name" value="Enoyl-ACP_Rdtase_NADH"/>
</dbReference>
<feature type="binding site" evidence="14">
    <location>
        <begin position="22"/>
        <end position="23"/>
    </location>
    <ligand>
        <name>NAD(+)</name>
        <dbReference type="ChEBI" id="CHEBI:57540"/>
    </ligand>
</feature>
<keyword evidence="8" id="KW-0443">Lipid metabolism</keyword>
<evidence type="ECO:0000256" key="6">
    <source>
        <dbReference type="ARBA" id="ARBA00023002"/>
    </source>
</evidence>
<name>A0AAT9G8J3_9RICK</name>
<comment type="catalytic activity">
    <reaction evidence="11 12">
        <text>a 2,3-saturated acyl-[ACP] + NAD(+) = a (2E)-enoyl-[ACP] + NADH + H(+)</text>
        <dbReference type="Rhea" id="RHEA:10240"/>
        <dbReference type="Rhea" id="RHEA-COMP:9925"/>
        <dbReference type="Rhea" id="RHEA-COMP:9926"/>
        <dbReference type="ChEBI" id="CHEBI:15378"/>
        <dbReference type="ChEBI" id="CHEBI:57540"/>
        <dbReference type="ChEBI" id="CHEBI:57945"/>
        <dbReference type="ChEBI" id="CHEBI:78784"/>
        <dbReference type="ChEBI" id="CHEBI:78785"/>
        <dbReference type="EC" id="1.3.1.9"/>
    </reaction>
</comment>
<evidence type="ECO:0000256" key="12">
    <source>
        <dbReference type="PIRNR" id="PIRNR000094"/>
    </source>
</evidence>
<evidence type="ECO:0000256" key="13">
    <source>
        <dbReference type="PIRSR" id="PIRSR000094-1"/>
    </source>
</evidence>
<feature type="active site" description="Proton acceptor" evidence="13">
    <location>
        <position position="148"/>
    </location>
</feature>
<proteinExistence type="inferred from homology"/>
<dbReference type="AlphaFoldDB" id="A0AAT9G8J3"/>
<comment type="function">
    <text evidence="10">Catalyzes the reduction of a carbon-carbon double bond in an enoyl moiety that is covalently linked to an acyl carrier protein (ACP). Involved in the elongation cycle of fatty acid which are used in the lipid metabolism.</text>
</comment>
<evidence type="ECO:0000256" key="10">
    <source>
        <dbReference type="ARBA" id="ARBA00024967"/>
    </source>
</evidence>
<reference evidence="15" key="1">
    <citation type="submission" date="2024-01" db="EMBL/GenBank/DDBJ databases">
        <title>Sequencing the genomes of a sandfly, Sergentomyia squamirostris, and its two endosymbionts.</title>
        <authorList>
            <person name="Itokawa K."/>
            <person name="Sanjoba C."/>
        </authorList>
    </citation>
    <scope>NUCLEOTIDE SEQUENCE</scope>
    <source>
        <strain evidence="15">RiSSQ</strain>
    </source>
</reference>
<keyword evidence="6 12" id="KW-0560">Oxidoreductase</keyword>
<dbReference type="InterPro" id="IPR036291">
    <property type="entry name" value="NAD(P)-bd_dom_sf"/>
</dbReference>
<feature type="binding site" evidence="14">
    <location>
        <position position="95"/>
    </location>
    <ligand>
        <name>NAD(+)</name>
        <dbReference type="ChEBI" id="CHEBI:57540"/>
    </ligand>
</feature>
<dbReference type="PIRSF" id="PIRSF000094">
    <property type="entry name" value="Enoyl-ACP_rdct"/>
    <property type="match status" value="1"/>
</dbReference>
<evidence type="ECO:0000256" key="11">
    <source>
        <dbReference type="ARBA" id="ARBA00048572"/>
    </source>
</evidence>
<evidence type="ECO:0000256" key="7">
    <source>
        <dbReference type="ARBA" id="ARBA00023027"/>
    </source>
</evidence>
<gene>
    <name evidence="15" type="primary">fabI</name>
    <name evidence="15" type="ORF">DMENIID0002_07660</name>
</gene>
<feature type="binding site" evidence="14">
    <location>
        <begin position="67"/>
        <end position="68"/>
    </location>
    <ligand>
        <name>NAD(+)</name>
        <dbReference type="ChEBI" id="CHEBI:57540"/>
    </ligand>
</feature>
<comment type="similarity">
    <text evidence="2 12">Belongs to the short-chain dehydrogenases/reductases (SDR) family. FabI subfamily.</text>
</comment>
<protein>
    <recommendedName>
        <fullName evidence="12">Enoyl-[acyl-carrier-protein] reductase [NADH]</fullName>
        <ecNumber evidence="12">1.3.1.9</ecNumber>
    </recommendedName>
</protein>
<evidence type="ECO:0000256" key="3">
    <source>
        <dbReference type="ARBA" id="ARBA00011881"/>
    </source>
</evidence>
<dbReference type="EC" id="1.3.1.9" evidence="12"/>
<evidence type="ECO:0000313" key="15">
    <source>
        <dbReference type="EMBL" id="BFD46120.1"/>
    </source>
</evidence>
<dbReference type="PANTHER" id="PTHR43159">
    <property type="entry name" value="ENOYL-[ACYL-CARRIER-PROTEIN] REDUCTASE"/>
    <property type="match status" value="1"/>
</dbReference>
<dbReference type="GO" id="GO:0004318">
    <property type="term" value="F:enoyl-[acyl-carrier-protein] reductase (NADH) activity"/>
    <property type="evidence" value="ECO:0007669"/>
    <property type="project" value="UniProtKB-EC"/>
</dbReference>
<keyword evidence="4 12" id="KW-0444">Lipid biosynthesis</keyword>
<keyword evidence="9 12" id="KW-0275">Fatty acid biosynthesis</keyword>
<comment type="subunit">
    <text evidence="3">Homotetramer.</text>
</comment>
<dbReference type="SUPFAM" id="SSF51735">
    <property type="entry name" value="NAD(P)-binding Rossmann-fold domains"/>
    <property type="match status" value="1"/>
</dbReference>
<feature type="binding site" evidence="14">
    <location>
        <position position="43"/>
    </location>
    <ligand>
        <name>NAD(+)</name>
        <dbReference type="ChEBI" id="CHEBI:57540"/>
    </ligand>
</feature>
<comment type="pathway">
    <text evidence="1">Lipid metabolism; fatty acid biosynthesis.</text>
</comment>
<dbReference type="Gene3D" id="3.40.50.720">
    <property type="entry name" value="NAD(P)-binding Rossmann-like Domain"/>
    <property type="match status" value="1"/>
</dbReference>
<feature type="binding site" evidence="14">
    <location>
        <begin position="194"/>
        <end position="198"/>
    </location>
    <ligand>
        <name>NAD(+)</name>
        <dbReference type="ChEBI" id="CHEBI:57540"/>
    </ligand>
</feature>
<feature type="binding site" evidence="14">
    <location>
        <position position="16"/>
    </location>
    <ligand>
        <name>NAD(+)</name>
        <dbReference type="ChEBI" id="CHEBI:57540"/>
    </ligand>
</feature>
<dbReference type="PRINTS" id="PR00081">
    <property type="entry name" value="GDHRDH"/>
</dbReference>
<accession>A0AAT9G8J3</accession>
<feature type="binding site" evidence="14">
    <location>
        <position position="165"/>
    </location>
    <ligand>
        <name>NAD(+)</name>
        <dbReference type="ChEBI" id="CHEBI:57540"/>
    </ligand>
</feature>
<evidence type="ECO:0000256" key="1">
    <source>
        <dbReference type="ARBA" id="ARBA00005194"/>
    </source>
</evidence>
<dbReference type="CDD" id="cd05372">
    <property type="entry name" value="ENR_SDR"/>
    <property type="match status" value="1"/>
</dbReference>
<dbReference type="Pfam" id="PF13561">
    <property type="entry name" value="adh_short_C2"/>
    <property type="match status" value="1"/>
</dbReference>
<keyword evidence="7 12" id="KW-0520">NAD</keyword>